<dbReference type="Proteomes" id="UP000663923">
    <property type="component" value="Chromosome"/>
</dbReference>
<sequence>MAITASCSGPIETRIQTQAASTLPAQTQYSFSAKPEQNNKTYDQARELVADALSAKNFVAAQQAPVMVHIALANRTASIAMTTGEKDQIDIIAPQKERKFLQSCDDIEHRLTLTMVDVADGSTLYSGTAAEYHCKGSLEQSLPYLIDGALSGLGDDPSQIPNKITRTRAGIE</sequence>
<organism evidence="1 2">
    <name type="scientific">Parasphingorhabdus cellanae</name>
    <dbReference type="NCBI Taxonomy" id="2806553"/>
    <lineage>
        <taxon>Bacteria</taxon>
        <taxon>Pseudomonadati</taxon>
        <taxon>Pseudomonadota</taxon>
        <taxon>Alphaproteobacteria</taxon>
        <taxon>Sphingomonadales</taxon>
        <taxon>Sphingomonadaceae</taxon>
        <taxon>Parasphingorhabdus</taxon>
    </lineage>
</organism>
<evidence type="ECO:0000313" key="1">
    <source>
        <dbReference type="EMBL" id="QTD57239.1"/>
    </source>
</evidence>
<dbReference type="RefSeq" id="WP_207989553.1">
    <property type="nucleotide sequence ID" value="NZ_CP071794.1"/>
</dbReference>
<keyword evidence="2" id="KW-1185">Reference proteome</keyword>
<reference evidence="1 2" key="1">
    <citation type="submission" date="2021-03" db="EMBL/GenBank/DDBJ databases">
        <title>Complete genome of Parasphingorhabdus_sp.JHSY0214.</title>
        <authorList>
            <person name="Yoo J.H."/>
            <person name="Bae J.W."/>
        </authorList>
    </citation>
    <scope>NUCLEOTIDE SEQUENCE [LARGE SCALE GENOMIC DNA]</scope>
    <source>
        <strain evidence="1 2">JHSY0214</strain>
    </source>
</reference>
<accession>A0ABX7T9L7</accession>
<protein>
    <submittedName>
        <fullName evidence="1">DUF4136 domain-containing protein</fullName>
    </submittedName>
</protein>
<gene>
    <name evidence="1" type="ORF">J4G78_06790</name>
</gene>
<name>A0ABX7T9L7_9SPHN</name>
<dbReference type="EMBL" id="CP071794">
    <property type="protein sequence ID" value="QTD57239.1"/>
    <property type="molecule type" value="Genomic_DNA"/>
</dbReference>
<evidence type="ECO:0000313" key="2">
    <source>
        <dbReference type="Proteomes" id="UP000663923"/>
    </source>
</evidence>
<proteinExistence type="predicted"/>